<feature type="domain" description="RING-type" evidence="6">
    <location>
        <begin position="10"/>
        <end position="51"/>
    </location>
</feature>
<reference evidence="7 8" key="1">
    <citation type="submission" date="2018-10" db="EMBL/GenBank/DDBJ databases">
        <authorList>
            <consortium name="Pathogen Informatics"/>
        </authorList>
    </citation>
    <scope>NUCLEOTIDE SEQUENCE [LARGE SCALE GENOMIC DNA]</scope>
</reference>
<evidence type="ECO:0000256" key="4">
    <source>
        <dbReference type="PROSITE-ProRule" id="PRU00175"/>
    </source>
</evidence>
<dbReference type="InterPro" id="IPR001841">
    <property type="entry name" value="Znf_RING"/>
</dbReference>
<dbReference type="PROSITE" id="PS50089">
    <property type="entry name" value="ZF_RING_2"/>
    <property type="match status" value="1"/>
</dbReference>
<dbReference type="OrthoDB" id="6105938at2759"/>
<organism evidence="7 8">
    <name type="scientific">Mesocestoides corti</name>
    <name type="common">Flatworm</name>
    <dbReference type="NCBI Taxonomy" id="53468"/>
    <lineage>
        <taxon>Eukaryota</taxon>
        <taxon>Metazoa</taxon>
        <taxon>Spiralia</taxon>
        <taxon>Lophotrochozoa</taxon>
        <taxon>Platyhelminthes</taxon>
        <taxon>Cestoda</taxon>
        <taxon>Eucestoda</taxon>
        <taxon>Cyclophyllidea</taxon>
        <taxon>Mesocestoididae</taxon>
        <taxon>Mesocestoides</taxon>
    </lineage>
</organism>
<evidence type="ECO:0000313" key="7">
    <source>
        <dbReference type="EMBL" id="VDD75545.1"/>
    </source>
</evidence>
<feature type="region of interest" description="Disordered" evidence="5">
    <location>
        <begin position="97"/>
        <end position="119"/>
    </location>
</feature>
<dbReference type="SUPFAM" id="SSF57850">
    <property type="entry name" value="RING/U-box"/>
    <property type="match status" value="1"/>
</dbReference>
<keyword evidence="3" id="KW-0862">Zinc</keyword>
<keyword evidence="2 4" id="KW-0863">Zinc-finger</keyword>
<evidence type="ECO:0000256" key="2">
    <source>
        <dbReference type="ARBA" id="ARBA00022771"/>
    </source>
</evidence>
<dbReference type="Proteomes" id="UP000267029">
    <property type="component" value="Unassembled WGS sequence"/>
</dbReference>
<dbReference type="SMART" id="SM00184">
    <property type="entry name" value="RING"/>
    <property type="match status" value="1"/>
</dbReference>
<dbReference type="STRING" id="53468.A0A0R3U4H2"/>
<dbReference type="AlphaFoldDB" id="A0A0R3U4H2"/>
<dbReference type="EMBL" id="UXSR01000200">
    <property type="protein sequence ID" value="VDD75545.1"/>
    <property type="molecule type" value="Genomic_DNA"/>
</dbReference>
<evidence type="ECO:0000256" key="5">
    <source>
        <dbReference type="SAM" id="MobiDB-lite"/>
    </source>
</evidence>
<evidence type="ECO:0000256" key="1">
    <source>
        <dbReference type="ARBA" id="ARBA00022723"/>
    </source>
</evidence>
<dbReference type="Pfam" id="PF13920">
    <property type="entry name" value="zf-C3HC4_3"/>
    <property type="match status" value="1"/>
</dbReference>
<keyword evidence="1" id="KW-0479">Metal-binding</keyword>
<dbReference type="InterPro" id="IPR013083">
    <property type="entry name" value="Znf_RING/FYVE/PHD"/>
</dbReference>
<proteinExistence type="predicted"/>
<dbReference type="PROSITE" id="PS00518">
    <property type="entry name" value="ZF_RING_1"/>
    <property type="match status" value="1"/>
</dbReference>
<dbReference type="InterPro" id="IPR017907">
    <property type="entry name" value="Znf_RING_CS"/>
</dbReference>
<dbReference type="WBParaSite" id="MCU_006493-RA">
    <property type="protein sequence ID" value="MCU_006493-RA"/>
    <property type="gene ID" value="MCU_006493"/>
</dbReference>
<reference evidence="9" key="2">
    <citation type="submission" date="2019-11" db="UniProtKB">
        <authorList>
            <consortium name="WormBaseParasite"/>
        </authorList>
    </citation>
    <scope>IDENTIFICATION</scope>
</reference>
<evidence type="ECO:0000259" key="6">
    <source>
        <dbReference type="PROSITE" id="PS50089"/>
    </source>
</evidence>
<protein>
    <submittedName>
        <fullName evidence="9">RING-type domain-containing protein</fullName>
    </submittedName>
</protein>
<sequence length="151" mass="16842">MAGNRTYDECSICLSLPTDPHILPACKHYFCGACINNLRPIDDELRCPNCRAIFTQDEIHPYIPPEKNAKYCLDLECSPDSGCKKLHIDNFFTDQPATEYVPPPPPEEAPRPATPETWKPPPKAKYCFDVCCPGGLEATCGRKHESDFGLA</sequence>
<accession>A0A0R3U4H2</accession>
<gene>
    <name evidence="7" type="ORF">MCOS_LOCUS1548</name>
</gene>
<dbReference type="Gene3D" id="3.30.40.10">
    <property type="entry name" value="Zinc/RING finger domain, C3HC4 (zinc finger)"/>
    <property type="match status" value="1"/>
</dbReference>
<evidence type="ECO:0000256" key="3">
    <source>
        <dbReference type="ARBA" id="ARBA00022833"/>
    </source>
</evidence>
<dbReference type="GO" id="GO:0008270">
    <property type="term" value="F:zinc ion binding"/>
    <property type="evidence" value="ECO:0007669"/>
    <property type="project" value="UniProtKB-KW"/>
</dbReference>
<evidence type="ECO:0000313" key="9">
    <source>
        <dbReference type="WBParaSite" id="MCU_006493-RA"/>
    </source>
</evidence>
<name>A0A0R3U4H2_MESCO</name>
<evidence type="ECO:0000313" key="8">
    <source>
        <dbReference type="Proteomes" id="UP000267029"/>
    </source>
</evidence>
<keyword evidence="8" id="KW-1185">Reference proteome</keyword>